<evidence type="ECO:0000256" key="3">
    <source>
        <dbReference type="ARBA" id="ARBA00023295"/>
    </source>
</evidence>
<dbReference type="InterPro" id="IPR023296">
    <property type="entry name" value="Glyco_hydro_beta-prop_sf"/>
</dbReference>
<protein>
    <submittedName>
        <fullName evidence="6">Glycoside hydrolase family 43 protein</fullName>
    </submittedName>
</protein>
<feature type="site" description="Important for catalytic activity, responsible for pKa modulation of the active site Glu and correct orientation of both the proton donor and substrate" evidence="4">
    <location>
        <position position="145"/>
    </location>
</feature>
<dbReference type="PANTHER" id="PTHR22925">
    <property type="entry name" value="GLYCOSYL HYDROLASE 43 FAMILY MEMBER"/>
    <property type="match status" value="1"/>
</dbReference>
<dbReference type="RefSeq" id="WP_227732860.1">
    <property type="nucleotide sequence ID" value="NZ_JAJEPV010000008.1"/>
</dbReference>
<dbReference type="CDD" id="cd18825">
    <property type="entry name" value="GH43_CtGH43-like"/>
    <property type="match status" value="1"/>
</dbReference>
<dbReference type="Proteomes" id="UP001197795">
    <property type="component" value="Unassembled WGS sequence"/>
</dbReference>
<dbReference type="EMBL" id="JAJEPV010000008">
    <property type="protein sequence ID" value="MCC2118928.1"/>
    <property type="molecule type" value="Genomic_DNA"/>
</dbReference>
<reference evidence="6 7" key="1">
    <citation type="submission" date="2021-10" db="EMBL/GenBank/DDBJ databases">
        <title>Anaerobic single-cell dispensing facilitates the cultivation of human gut bacteria.</title>
        <authorList>
            <person name="Afrizal A."/>
        </authorList>
    </citation>
    <scope>NUCLEOTIDE SEQUENCE [LARGE SCALE GENOMIC DNA]</scope>
    <source>
        <strain evidence="6 7">CLA-AA-H273</strain>
    </source>
</reference>
<gene>
    <name evidence="6" type="ORF">LKD75_04845</name>
</gene>
<evidence type="ECO:0000256" key="1">
    <source>
        <dbReference type="ARBA" id="ARBA00009865"/>
    </source>
</evidence>
<evidence type="ECO:0000256" key="2">
    <source>
        <dbReference type="ARBA" id="ARBA00022801"/>
    </source>
</evidence>
<keyword evidence="3 5" id="KW-0326">Glycosidase</keyword>
<accession>A0AAE3A0L8</accession>
<sequence>MFENGKMWADDVGKPIQAHGGCIIQHDGMWYWYGEHKGAKNCPGTTRVDVIGISCYSSKDMNSWRYEGLALDVKDSPKGSLIQPENVCERPKVLYNKKTGKFVMWMHLDTPNYTYAGVAVAVADRPIGPFTVIREMQPNRTDSRDMTLFKDVDGTAWLVHSSDWNKTLRLSRLTEDFTDVDGFYASALTDQTREAPALMYRDGKYYMITSGCTGWQPNSALYAECDHLCGQWKLIDNPCEGDNYRRTFEGQSTYIFEKDGKTYLMLDHWKPKNLKNSGYSILPVTVENGILTVKWQATFPEQAS</sequence>
<evidence type="ECO:0000256" key="4">
    <source>
        <dbReference type="PIRSR" id="PIRSR606710-2"/>
    </source>
</evidence>
<dbReference type="GO" id="GO:0004553">
    <property type="term" value="F:hydrolase activity, hydrolyzing O-glycosyl compounds"/>
    <property type="evidence" value="ECO:0007669"/>
    <property type="project" value="InterPro"/>
</dbReference>
<organism evidence="6 7">
    <name type="scientific">Waltera acetigignens</name>
    <dbReference type="NCBI Taxonomy" id="2981769"/>
    <lineage>
        <taxon>Bacteria</taxon>
        <taxon>Bacillati</taxon>
        <taxon>Bacillota</taxon>
        <taxon>Clostridia</taxon>
        <taxon>Lachnospirales</taxon>
        <taxon>Lachnospiraceae</taxon>
        <taxon>Waltera</taxon>
    </lineage>
</organism>
<dbReference type="SUPFAM" id="SSF75005">
    <property type="entry name" value="Arabinanase/levansucrase/invertase"/>
    <property type="match status" value="1"/>
</dbReference>
<dbReference type="Gene3D" id="2.115.10.20">
    <property type="entry name" value="Glycosyl hydrolase domain, family 43"/>
    <property type="match status" value="1"/>
</dbReference>
<evidence type="ECO:0000313" key="6">
    <source>
        <dbReference type="EMBL" id="MCC2118928.1"/>
    </source>
</evidence>
<keyword evidence="7" id="KW-1185">Reference proteome</keyword>
<dbReference type="AlphaFoldDB" id="A0AAE3A0L8"/>
<keyword evidence="2 5" id="KW-0378">Hydrolase</keyword>
<comment type="similarity">
    <text evidence="1 5">Belongs to the glycosyl hydrolase 43 family.</text>
</comment>
<comment type="caution">
    <text evidence="6">The sequence shown here is derived from an EMBL/GenBank/DDBJ whole genome shotgun (WGS) entry which is preliminary data.</text>
</comment>
<dbReference type="PANTHER" id="PTHR22925:SF3">
    <property type="entry name" value="GLYCOSYL HYDROLASE FAMILY PROTEIN 43"/>
    <property type="match status" value="1"/>
</dbReference>
<evidence type="ECO:0000313" key="7">
    <source>
        <dbReference type="Proteomes" id="UP001197795"/>
    </source>
</evidence>
<proteinExistence type="inferred from homology"/>
<dbReference type="GO" id="GO:0005975">
    <property type="term" value="P:carbohydrate metabolic process"/>
    <property type="evidence" value="ECO:0007669"/>
    <property type="project" value="InterPro"/>
</dbReference>
<evidence type="ECO:0000256" key="5">
    <source>
        <dbReference type="RuleBase" id="RU361187"/>
    </source>
</evidence>
<dbReference type="Pfam" id="PF04616">
    <property type="entry name" value="Glyco_hydro_43"/>
    <property type="match status" value="1"/>
</dbReference>
<name>A0AAE3A0L8_9FIRM</name>
<dbReference type="InterPro" id="IPR006710">
    <property type="entry name" value="Glyco_hydro_43"/>
</dbReference>